<feature type="domain" description="Enoyl reductase (ER)" evidence="7">
    <location>
        <begin position="18"/>
        <end position="369"/>
    </location>
</feature>
<dbReference type="PANTHER" id="PTHR43880">
    <property type="entry name" value="ALCOHOL DEHYDROGENASE"/>
    <property type="match status" value="1"/>
</dbReference>
<evidence type="ECO:0000256" key="2">
    <source>
        <dbReference type="ARBA" id="ARBA00022723"/>
    </source>
</evidence>
<keyword evidence="2 6" id="KW-0479">Metal-binding</keyword>
<dbReference type="InterPro" id="IPR020843">
    <property type="entry name" value="ER"/>
</dbReference>
<dbReference type="Proteomes" id="UP000292958">
    <property type="component" value="Unassembled WGS sequence"/>
</dbReference>
<organism evidence="8 9">
    <name type="scientific">Edaphobacter modestus</name>
    <dbReference type="NCBI Taxonomy" id="388466"/>
    <lineage>
        <taxon>Bacteria</taxon>
        <taxon>Pseudomonadati</taxon>
        <taxon>Acidobacteriota</taxon>
        <taxon>Terriglobia</taxon>
        <taxon>Terriglobales</taxon>
        <taxon>Acidobacteriaceae</taxon>
        <taxon>Edaphobacter</taxon>
    </lineage>
</organism>
<dbReference type="AlphaFoldDB" id="A0A4Q7YDC8"/>
<evidence type="ECO:0000256" key="1">
    <source>
        <dbReference type="ARBA" id="ARBA00001947"/>
    </source>
</evidence>
<dbReference type="InterPro" id="IPR013149">
    <property type="entry name" value="ADH-like_C"/>
</dbReference>
<evidence type="ECO:0000256" key="6">
    <source>
        <dbReference type="RuleBase" id="RU361277"/>
    </source>
</evidence>
<accession>A0A4Q7YDC8</accession>
<dbReference type="CDD" id="cd08278">
    <property type="entry name" value="benzyl_alcohol_DH"/>
    <property type="match status" value="1"/>
</dbReference>
<proteinExistence type="inferred from homology"/>
<dbReference type="Pfam" id="PF00107">
    <property type="entry name" value="ADH_zinc_N"/>
    <property type="match status" value="1"/>
</dbReference>
<dbReference type="FunFam" id="3.40.50.720:FF:000003">
    <property type="entry name" value="S-(hydroxymethyl)glutathione dehydrogenase"/>
    <property type="match status" value="1"/>
</dbReference>
<gene>
    <name evidence="8" type="ORF">BDD14_6087</name>
</gene>
<keyword evidence="4" id="KW-0560">Oxidoreductase</keyword>
<dbReference type="RefSeq" id="WP_130424635.1">
    <property type="nucleotide sequence ID" value="NZ_SHKW01000003.1"/>
</dbReference>
<comment type="similarity">
    <text evidence="6">Belongs to the zinc-containing alcohol dehydrogenase family.</text>
</comment>
<dbReference type="InterPro" id="IPR036291">
    <property type="entry name" value="NAD(P)-bd_dom_sf"/>
</dbReference>
<comment type="caution">
    <text evidence="8">The sequence shown here is derived from an EMBL/GenBank/DDBJ whole genome shotgun (WGS) entry which is preliminary data.</text>
</comment>
<keyword evidence="3 6" id="KW-0862">Zinc</keyword>
<dbReference type="SUPFAM" id="SSF50129">
    <property type="entry name" value="GroES-like"/>
    <property type="match status" value="1"/>
</dbReference>
<evidence type="ECO:0000313" key="8">
    <source>
        <dbReference type="EMBL" id="RZU35312.1"/>
    </source>
</evidence>
<dbReference type="Gene3D" id="3.40.50.720">
    <property type="entry name" value="NAD(P)-binding Rossmann-like Domain"/>
    <property type="match status" value="1"/>
</dbReference>
<dbReference type="GO" id="GO:0051903">
    <property type="term" value="F:S-(hydroxymethyl)glutathione dehydrogenase [NAD(P)+] activity"/>
    <property type="evidence" value="ECO:0007669"/>
    <property type="project" value="TreeGrafter"/>
</dbReference>
<evidence type="ECO:0000256" key="4">
    <source>
        <dbReference type="ARBA" id="ARBA00023002"/>
    </source>
</evidence>
<dbReference type="Gene3D" id="3.90.180.10">
    <property type="entry name" value="Medium-chain alcohol dehydrogenases, catalytic domain"/>
    <property type="match status" value="1"/>
</dbReference>
<dbReference type="InterPro" id="IPR011032">
    <property type="entry name" value="GroES-like_sf"/>
</dbReference>
<keyword evidence="9" id="KW-1185">Reference proteome</keyword>
<dbReference type="GO" id="GO:0008270">
    <property type="term" value="F:zinc ion binding"/>
    <property type="evidence" value="ECO:0007669"/>
    <property type="project" value="InterPro"/>
</dbReference>
<evidence type="ECO:0000259" key="7">
    <source>
        <dbReference type="SMART" id="SM00829"/>
    </source>
</evidence>
<dbReference type="EMBL" id="SHKW01000003">
    <property type="protein sequence ID" value="RZU35312.1"/>
    <property type="molecule type" value="Genomic_DNA"/>
</dbReference>
<dbReference type="Pfam" id="PF08240">
    <property type="entry name" value="ADH_N"/>
    <property type="match status" value="1"/>
</dbReference>
<dbReference type="InterPro" id="IPR013154">
    <property type="entry name" value="ADH-like_N"/>
</dbReference>
<evidence type="ECO:0000313" key="9">
    <source>
        <dbReference type="Proteomes" id="UP000292958"/>
    </source>
</evidence>
<evidence type="ECO:0000256" key="5">
    <source>
        <dbReference type="ARBA" id="ARBA00023027"/>
    </source>
</evidence>
<dbReference type="GO" id="GO:0046294">
    <property type="term" value="P:formaldehyde catabolic process"/>
    <property type="evidence" value="ECO:0007669"/>
    <property type="project" value="TreeGrafter"/>
</dbReference>
<sequence length="374" mass="39341">MSKNTTQIKAAVVREKGGTFNIETLTLEAPRRDEVLVKVVATGLCHTDMVARDKGYPVPQPIVLGHEGAGIVESVGADVVKVAPGDSVVLTFLTCGRCKPCRLGRMAHCEKTFPLCFGGTRLDGSTATFDDHGEKVHDHFFGQSSFATYALANERNVVKVSRDLPLELLGPLGCGIQTGAGAVMNALNVRPGTSFASFGVGAVGCSAIMAARAVGATTIVAIDIVPSRLEMAKELGATHAINSKQTNPVEAIRDITGGGVDYSLEASGDPKALHQAIEALGSLGTCGIVGAEPLGTEVSFDVNTLMIQGKGIRGILEGESVPDIFIPQLIELNAQGRFPFEKLTKFYSLDQINQAAQDSEKGDTIKPIIRLSPA</sequence>
<dbReference type="PANTHER" id="PTHR43880:SF12">
    <property type="entry name" value="ALCOHOL DEHYDROGENASE CLASS-3"/>
    <property type="match status" value="1"/>
</dbReference>
<comment type="cofactor">
    <cofactor evidence="1 6">
        <name>Zn(2+)</name>
        <dbReference type="ChEBI" id="CHEBI:29105"/>
    </cofactor>
</comment>
<protein>
    <submittedName>
        <fullName evidence="8">Aryl-alcohol dehydrogenase</fullName>
    </submittedName>
</protein>
<dbReference type="OrthoDB" id="9769198at2"/>
<evidence type="ECO:0000256" key="3">
    <source>
        <dbReference type="ARBA" id="ARBA00022833"/>
    </source>
</evidence>
<name>A0A4Q7YDC8_9BACT</name>
<dbReference type="SUPFAM" id="SSF51735">
    <property type="entry name" value="NAD(P)-binding Rossmann-fold domains"/>
    <property type="match status" value="1"/>
</dbReference>
<dbReference type="SMART" id="SM00829">
    <property type="entry name" value="PKS_ER"/>
    <property type="match status" value="1"/>
</dbReference>
<dbReference type="PROSITE" id="PS00059">
    <property type="entry name" value="ADH_ZINC"/>
    <property type="match status" value="1"/>
</dbReference>
<reference evidence="8 9" key="1">
    <citation type="submission" date="2019-02" db="EMBL/GenBank/DDBJ databases">
        <title>Genomic Encyclopedia of Archaeal and Bacterial Type Strains, Phase II (KMG-II): from individual species to whole genera.</title>
        <authorList>
            <person name="Goeker M."/>
        </authorList>
    </citation>
    <scope>NUCLEOTIDE SEQUENCE [LARGE SCALE GENOMIC DNA]</scope>
    <source>
        <strain evidence="8 9">DSM 18101</strain>
    </source>
</reference>
<dbReference type="GO" id="GO:0005829">
    <property type="term" value="C:cytosol"/>
    <property type="evidence" value="ECO:0007669"/>
    <property type="project" value="TreeGrafter"/>
</dbReference>
<dbReference type="InterPro" id="IPR002328">
    <property type="entry name" value="ADH_Zn_CS"/>
</dbReference>
<keyword evidence="5" id="KW-0520">NAD</keyword>